<keyword evidence="3" id="KW-1185">Reference proteome</keyword>
<reference evidence="2" key="1">
    <citation type="journal article" date="2014" name="Int. J. Syst. Evol. Microbiol.">
        <title>Complete genome sequence of Corynebacterium casei LMG S-19264T (=DSM 44701T), isolated from a smear-ripened cheese.</title>
        <authorList>
            <consortium name="US DOE Joint Genome Institute (JGI-PGF)"/>
            <person name="Walter F."/>
            <person name="Albersmeier A."/>
            <person name="Kalinowski J."/>
            <person name="Ruckert C."/>
        </authorList>
    </citation>
    <scope>NUCLEOTIDE SEQUENCE</scope>
    <source>
        <strain evidence="2">KCTC 32513</strain>
    </source>
</reference>
<evidence type="ECO:0000313" key="2">
    <source>
        <dbReference type="EMBL" id="GHA90937.1"/>
    </source>
</evidence>
<keyword evidence="1" id="KW-1133">Transmembrane helix</keyword>
<accession>A0A8J3CPA2</accession>
<comment type="caution">
    <text evidence="2">The sequence shown here is derived from an EMBL/GenBank/DDBJ whole genome shotgun (WGS) entry which is preliminary data.</text>
</comment>
<evidence type="ECO:0000313" key="3">
    <source>
        <dbReference type="Proteomes" id="UP000634004"/>
    </source>
</evidence>
<proteinExistence type="predicted"/>
<keyword evidence="1" id="KW-0812">Transmembrane</keyword>
<dbReference type="EMBL" id="BMZH01000004">
    <property type="protein sequence ID" value="GHA90937.1"/>
    <property type="molecule type" value="Genomic_DNA"/>
</dbReference>
<keyword evidence="1" id="KW-0472">Membrane</keyword>
<name>A0A8J3CPA2_9PROT</name>
<dbReference type="Proteomes" id="UP000634004">
    <property type="component" value="Unassembled WGS sequence"/>
</dbReference>
<feature type="transmembrane region" description="Helical" evidence="1">
    <location>
        <begin position="32"/>
        <end position="54"/>
    </location>
</feature>
<reference evidence="2" key="2">
    <citation type="submission" date="2020-09" db="EMBL/GenBank/DDBJ databases">
        <authorList>
            <person name="Sun Q."/>
            <person name="Kim S."/>
        </authorList>
    </citation>
    <scope>NUCLEOTIDE SEQUENCE</scope>
    <source>
        <strain evidence="2">KCTC 32513</strain>
    </source>
</reference>
<protein>
    <submittedName>
        <fullName evidence="2">Uncharacterized protein</fullName>
    </submittedName>
</protein>
<gene>
    <name evidence="2" type="ORF">GCM10009069_12490</name>
</gene>
<sequence>MKKRNLLSALLNTFACLAWMASLILTPKDAGFPYLTVLVTAVFAACATFFWMAYMRERKATELTSLDLKGGEL</sequence>
<dbReference type="RefSeq" id="WP_189496539.1">
    <property type="nucleotide sequence ID" value="NZ_BMZH01000004.1"/>
</dbReference>
<evidence type="ECO:0000256" key="1">
    <source>
        <dbReference type="SAM" id="Phobius"/>
    </source>
</evidence>
<dbReference type="AlphaFoldDB" id="A0A8J3CPA2"/>
<organism evidence="2 3">
    <name type="scientific">Algimonas arctica</name>
    <dbReference type="NCBI Taxonomy" id="1479486"/>
    <lineage>
        <taxon>Bacteria</taxon>
        <taxon>Pseudomonadati</taxon>
        <taxon>Pseudomonadota</taxon>
        <taxon>Alphaproteobacteria</taxon>
        <taxon>Maricaulales</taxon>
        <taxon>Robiginitomaculaceae</taxon>
        <taxon>Algimonas</taxon>
    </lineage>
</organism>